<name>A0A7Z0SDI4_9GAMM</name>
<dbReference type="AlphaFoldDB" id="A0A7Z0SDI4"/>
<accession>A0A7Z0SDI4</accession>
<dbReference type="EMBL" id="JACCHS010000066">
    <property type="protein sequence ID" value="NYT46986.1"/>
    <property type="molecule type" value="Genomic_DNA"/>
</dbReference>
<evidence type="ECO:0000313" key="1">
    <source>
        <dbReference type="EMBL" id="NYT46986.1"/>
    </source>
</evidence>
<proteinExistence type="predicted"/>
<gene>
    <name evidence="1" type="ORF">H0A75_04580</name>
</gene>
<protein>
    <submittedName>
        <fullName evidence="1">Uncharacterized protein</fullName>
    </submittedName>
</protein>
<organism evidence="1 2">
    <name type="scientific">Candidatus Methanofishera endochildressiae</name>
    <dbReference type="NCBI Taxonomy" id="2738884"/>
    <lineage>
        <taxon>Bacteria</taxon>
        <taxon>Pseudomonadati</taxon>
        <taxon>Pseudomonadota</taxon>
        <taxon>Gammaproteobacteria</taxon>
        <taxon>Candidatus Methanofishera</taxon>
    </lineage>
</organism>
<dbReference type="Proteomes" id="UP000537890">
    <property type="component" value="Unassembled WGS sequence"/>
</dbReference>
<comment type="caution">
    <text evidence="1">The sequence shown here is derived from an EMBL/GenBank/DDBJ whole genome shotgun (WGS) entry which is preliminary data.</text>
</comment>
<evidence type="ECO:0000313" key="2">
    <source>
        <dbReference type="Proteomes" id="UP000537890"/>
    </source>
</evidence>
<sequence length="153" mass="17563">MTFRSIALQEKQLTKNQNRLALIRSAELDKIIIPPNTETTIKGYRCKELPYKPTPCMLQQTSLTTNHQIQDLDIEPSLHHYDYQNNNIMTIKISNVTTSTIAIPPRAIVCEMQPVTIQPVPKEDIRDDTPVIEKVKDIMQSDLTDEQFQDGRT</sequence>
<reference evidence="1 2" key="1">
    <citation type="submission" date="2020-05" db="EMBL/GenBank/DDBJ databases">
        <title>Horizontal transmission and recombination maintain forever young bacterial symbiont genomes.</title>
        <authorList>
            <person name="Russell S.L."/>
            <person name="Pepper-Tunick E."/>
            <person name="Svedberg J."/>
            <person name="Byrne A."/>
            <person name="Ruelas Castillo J."/>
            <person name="Vollmers C."/>
            <person name="Beinart R.A."/>
            <person name="Corbett-Detig R."/>
        </authorList>
    </citation>
    <scope>NUCLEOTIDE SEQUENCE [LARGE SCALE GENOMIC DNA]</scope>
    <source>
        <strain evidence="1">4727-3</strain>
    </source>
</reference>